<dbReference type="Proteomes" id="UP001056426">
    <property type="component" value="Chromosome"/>
</dbReference>
<evidence type="ECO:0000259" key="2">
    <source>
        <dbReference type="Pfam" id="PF25967"/>
    </source>
</evidence>
<dbReference type="Pfam" id="PF25967">
    <property type="entry name" value="RND-MFP_C"/>
    <property type="match status" value="1"/>
</dbReference>
<sequence length="181" mass="20308">MLDLNTMHLVFHLLETELSGIKTGQTVELTPFALPGESFRGTVTSINPAVDDKGMIRITATVPNPNHRLMDGMNARVLLKNTIPNCLIIPKEAVLYRQNRQVVFIYEEGKAIWKYVETSHENSTHVAISDGLEEGMEVIVENNLNLAHESLVTQSSLRFATNNAISKSEVNFILLLYESWN</sequence>
<organism evidence="3 4">
    <name type="scientific">Xiashengella succiniciproducens</name>
    <dbReference type="NCBI Taxonomy" id="2949635"/>
    <lineage>
        <taxon>Bacteria</taxon>
        <taxon>Pseudomonadati</taxon>
        <taxon>Bacteroidota</taxon>
        <taxon>Bacteroidia</taxon>
        <taxon>Marinilabiliales</taxon>
        <taxon>Marinilabiliaceae</taxon>
        <taxon>Xiashengella</taxon>
    </lineage>
</organism>
<dbReference type="SUPFAM" id="SSF111369">
    <property type="entry name" value="HlyD-like secretion proteins"/>
    <property type="match status" value="1"/>
</dbReference>
<reference evidence="3" key="1">
    <citation type="submission" date="2022-05" db="EMBL/GenBank/DDBJ databases">
        <authorList>
            <person name="Sun X."/>
        </authorList>
    </citation>
    <scope>NUCLEOTIDE SEQUENCE</scope>
    <source>
        <strain evidence="3">Ai-910</strain>
    </source>
</reference>
<dbReference type="EMBL" id="CP098400">
    <property type="protein sequence ID" value="URW80351.1"/>
    <property type="molecule type" value="Genomic_DNA"/>
</dbReference>
<dbReference type="GO" id="GO:0015562">
    <property type="term" value="F:efflux transmembrane transporter activity"/>
    <property type="evidence" value="ECO:0007669"/>
    <property type="project" value="TreeGrafter"/>
</dbReference>
<dbReference type="PANTHER" id="PTHR30469">
    <property type="entry name" value="MULTIDRUG RESISTANCE PROTEIN MDTA"/>
    <property type="match status" value="1"/>
</dbReference>
<reference evidence="3" key="2">
    <citation type="submission" date="2022-06" db="EMBL/GenBank/DDBJ databases">
        <title>Xiashengella guii gen. nov. sp. nov., a bacterium isolated form anaerobic digestion tank.</title>
        <authorList>
            <person name="Huang H."/>
        </authorList>
    </citation>
    <scope>NUCLEOTIDE SEQUENCE</scope>
    <source>
        <strain evidence="3">Ai-910</strain>
    </source>
</reference>
<dbReference type="Gene3D" id="2.40.30.170">
    <property type="match status" value="1"/>
</dbReference>
<dbReference type="GO" id="GO:1990281">
    <property type="term" value="C:efflux pump complex"/>
    <property type="evidence" value="ECO:0007669"/>
    <property type="project" value="TreeGrafter"/>
</dbReference>
<protein>
    <submittedName>
        <fullName evidence="3">Efflux RND transporter periplasmic adaptor subunit</fullName>
    </submittedName>
</protein>
<feature type="domain" description="Multidrug resistance protein MdtA-like C-terminal permuted SH3" evidence="2">
    <location>
        <begin position="85"/>
        <end position="141"/>
    </location>
</feature>
<feature type="domain" description="CusB-like beta-barrel" evidence="1">
    <location>
        <begin position="10"/>
        <end position="80"/>
    </location>
</feature>
<dbReference type="Pfam" id="PF25954">
    <property type="entry name" value="Beta-barrel_RND_2"/>
    <property type="match status" value="1"/>
</dbReference>
<evidence type="ECO:0000313" key="3">
    <source>
        <dbReference type="EMBL" id="URW80351.1"/>
    </source>
</evidence>
<dbReference type="RefSeq" id="WP_250724493.1">
    <property type="nucleotide sequence ID" value="NZ_CP098400.1"/>
</dbReference>
<evidence type="ECO:0000259" key="1">
    <source>
        <dbReference type="Pfam" id="PF25954"/>
    </source>
</evidence>
<dbReference type="InterPro" id="IPR058627">
    <property type="entry name" value="MdtA-like_C"/>
</dbReference>
<gene>
    <name evidence="3" type="ORF">M9189_03155</name>
</gene>
<dbReference type="KEGG" id="alkq:M9189_03155"/>
<dbReference type="PANTHER" id="PTHR30469:SF36">
    <property type="entry name" value="BLL3903 PROTEIN"/>
    <property type="match status" value="1"/>
</dbReference>
<dbReference type="Gene3D" id="2.40.420.20">
    <property type="match status" value="1"/>
</dbReference>
<proteinExistence type="predicted"/>
<keyword evidence="4" id="KW-1185">Reference proteome</keyword>
<evidence type="ECO:0000313" key="4">
    <source>
        <dbReference type="Proteomes" id="UP001056426"/>
    </source>
</evidence>
<accession>A0A9J6ZRQ5</accession>
<dbReference type="InterPro" id="IPR058792">
    <property type="entry name" value="Beta-barrel_RND_2"/>
</dbReference>
<dbReference type="AlphaFoldDB" id="A0A9J6ZRQ5"/>
<name>A0A9J6ZRQ5_9BACT</name>